<dbReference type="Pfam" id="PF01926">
    <property type="entry name" value="MMR_HSR1"/>
    <property type="match status" value="1"/>
</dbReference>
<gene>
    <name evidence="3" type="ORF">CSSPTR1EN2_LOCUS230</name>
</gene>
<reference evidence="3 4" key="1">
    <citation type="submission" date="2024-02" db="EMBL/GenBank/DDBJ databases">
        <authorList>
            <consortium name="ELIXIR-Norway"/>
            <consortium name="Elixir Norway"/>
        </authorList>
    </citation>
    <scope>NUCLEOTIDE SEQUENCE [LARGE SCALE GENOMIC DNA]</scope>
</reference>
<dbReference type="SUPFAM" id="SSF52540">
    <property type="entry name" value="P-loop containing nucleoside triphosphate hydrolases"/>
    <property type="match status" value="1"/>
</dbReference>
<keyword evidence="4" id="KW-1185">Reference proteome</keyword>
<proteinExistence type="predicted"/>
<evidence type="ECO:0000259" key="2">
    <source>
        <dbReference type="Pfam" id="PF01926"/>
    </source>
</evidence>
<accession>A0ABP0T7U2</accession>
<dbReference type="Gene3D" id="3.40.50.300">
    <property type="entry name" value="P-loop containing nucleotide triphosphate hydrolases"/>
    <property type="match status" value="1"/>
</dbReference>
<dbReference type="InterPro" id="IPR006073">
    <property type="entry name" value="GTP-bd"/>
</dbReference>
<dbReference type="EMBL" id="OZ019893">
    <property type="protein sequence ID" value="CAK9189579.1"/>
    <property type="molecule type" value="Genomic_DNA"/>
</dbReference>
<feature type="domain" description="G" evidence="2">
    <location>
        <begin position="33"/>
        <end position="146"/>
    </location>
</feature>
<dbReference type="InterPro" id="IPR027417">
    <property type="entry name" value="P-loop_NTPase"/>
</dbReference>
<evidence type="ECO:0000256" key="1">
    <source>
        <dbReference type="SAM" id="MobiDB-lite"/>
    </source>
</evidence>
<protein>
    <recommendedName>
        <fullName evidence="2">G domain-containing protein</fullName>
    </recommendedName>
</protein>
<dbReference type="Proteomes" id="UP001497512">
    <property type="component" value="Chromosome 1"/>
</dbReference>
<dbReference type="CDD" id="cd00882">
    <property type="entry name" value="Ras_like_GTPase"/>
    <property type="match status" value="1"/>
</dbReference>
<sequence length="477" mass="54177">MDGLLSLDPLDVPLEKNRPRGPPLTASGDCLNVLLLGATGVGKSTFINAFINYLTFDTLNNALHGEMQNLIYSTFSTSTEDDEETEIVVGVPDDTESTSNGNRGGSDTQSCRAYTISNGDRTVRLIDTPGIGDTRGFDQDVKNMKDVISYISNYMVLNGVCILLKPNEERLTPSLRYCIVELLAHLHKDVANNIIFCFTNARSTMFHAGATLNILKALLGEFQQISAIELSKDTIYYFDSEAFRFLACVKNGIKFSNNEQQIYDSSWRQSTTESIRLINHIRSLSPHLIEKTVSLNKVRDMLTRIELLLPSMSSVIEMEQTVNAAALFANFLAQHSIVVYHLGIEEYLEDQIKKTRTLPGAKHYRKQTIESLESSRESYSHQVSTYKKRCKAGNKSGVINVDDIRNMLHQLYALKENGKMLKEMMDEVEEGYRNVGNQEEVSYIVQMPPQRRTSDNRWQILFWVWYILQIIWSKYVK</sequence>
<dbReference type="PANTHER" id="PTHR32046">
    <property type="entry name" value="G DOMAIN-CONTAINING PROTEIN"/>
    <property type="match status" value="1"/>
</dbReference>
<evidence type="ECO:0000313" key="4">
    <source>
        <dbReference type="Proteomes" id="UP001497512"/>
    </source>
</evidence>
<organism evidence="3 4">
    <name type="scientific">Sphagnum troendelagicum</name>
    <dbReference type="NCBI Taxonomy" id="128251"/>
    <lineage>
        <taxon>Eukaryota</taxon>
        <taxon>Viridiplantae</taxon>
        <taxon>Streptophyta</taxon>
        <taxon>Embryophyta</taxon>
        <taxon>Bryophyta</taxon>
        <taxon>Sphagnophytina</taxon>
        <taxon>Sphagnopsida</taxon>
        <taxon>Sphagnales</taxon>
        <taxon>Sphagnaceae</taxon>
        <taxon>Sphagnum</taxon>
    </lineage>
</organism>
<evidence type="ECO:0000313" key="3">
    <source>
        <dbReference type="EMBL" id="CAK9189579.1"/>
    </source>
</evidence>
<dbReference type="PANTHER" id="PTHR32046:SF11">
    <property type="entry name" value="IMMUNE-ASSOCIATED NUCLEOTIDE-BINDING PROTEIN 10-LIKE"/>
    <property type="match status" value="1"/>
</dbReference>
<feature type="region of interest" description="Disordered" evidence="1">
    <location>
        <begin position="1"/>
        <end position="23"/>
    </location>
</feature>
<name>A0ABP0T7U2_9BRYO</name>